<feature type="transmembrane region" description="Helical" evidence="8">
    <location>
        <begin position="336"/>
        <end position="356"/>
    </location>
</feature>
<evidence type="ECO:0000256" key="3">
    <source>
        <dbReference type="ARBA" id="ARBA00022553"/>
    </source>
</evidence>
<dbReference type="PROSITE" id="PS50110">
    <property type="entry name" value="RESPONSE_REGULATORY"/>
    <property type="match status" value="2"/>
</dbReference>
<dbReference type="GO" id="GO:0000155">
    <property type="term" value="F:phosphorelay sensor kinase activity"/>
    <property type="evidence" value="ECO:0007669"/>
    <property type="project" value="InterPro"/>
</dbReference>
<evidence type="ECO:0000313" key="12">
    <source>
        <dbReference type="Proteomes" id="UP000252147"/>
    </source>
</evidence>
<evidence type="ECO:0000256" key="8">
    <source>
        <dbReference type="SAM" id="Phobius"/>
    </source>
</evidence>
<dbReference type="InterPro" id="IPR036097">
    <property type="entry name" value="HisK_dim/P_sf"/>
</dbReference>
<dbReference type="SUPFAM" id="SSF55874">
    <property type="entry name" value="ATPase domain of HSP90 chaperone/DNA topoisomerase II/histidine kinase"/>
    <property type="match status" value="1"/>
</dbReference>
<comment type="catalytic activity">
    <reaction evidence="1">
        <text>ATP + protein L-histidine = ADP + protein N-phospho-L-histidine.</text>
        <dbReference type="EC" id="2.7.13.3"/>
    </reaction>
</comment>
<dbReference type="Proteomes" id="UP000252147">
    <property type="component" value="Unassembled WGS sequence"/>
</dbReference>
<evidence type="ECO:0000259" key="9">
    <source>
        <dbReference type="PROSITE" id="PS50109"/>
    </source>
</evidence>
<feature type="modified residue" description="4-aspartylphosphate" evidence="7">
    <location>
        <position position="812"/>
    </location>
</feature>
<dbReference type="InterPro" id="IPR036890">
    <property type="entry name" value="HATPase_C_sf"/>
</dbReference>
<dbReference type="CDD" id="cd17574">
    <property type="entry name" value="REC_OmpR"/>
    <property type="match status" value="1"/>
</dbReference>
<evidence type="ECO:0000259" key="10">
    <source>
        <dbReference type="PROSITE" id="PS50110"/>
    </source>
</evidence>
<dbReference type="CDD" id="cd00156">
    <property type="entry name" value="REC"/>
    <property type="match status" value="1"/>
</dbReference>
<comment type="caution">
    <text evidence="11">The sequence shown here is derived from an EMBL/GenBank/DDBJ whole genome shotgun (WGS) entry which is preliminary data.</text>
</comment>
<protein>
    <recommendedName>
        <fullName evidence="2">histidine kinase</fullName>
        <ecNumber evidence="2">2.7.13.3</ecNumber>
    </recommendedName>
</protein>
<dbReference type="Pfam" id="PF00072">
    <property type="entry name" value="Response_reg"/>
    <property type="match status" value="2"/>
</dbReference>
<evidence type="ECO:0000313" key="11">
    <source>
        <dbReference type="EMBL" id="RCL37757.1"/>
    </source>
</evidence>
<dbReference type="Gene3D" id="3.30.565.10">
    <property type="entry name" value="Histidine kinase-like ATPase, C-terminal domain"/>
    <property type="match status" value="1"/>
</dbReference>
<proteinExistence type="predicted"/>
<evidence type="ECO:0000256" key="5">
    <source>
        <dbReference type="ARBA" id="ARBA00022777"/>
    </source>
</evidence>
<organism evidence="11 12">
    <name type="scientific">SAR86 cluster bacterium</name>
    <dbReference type="NCBI Taxonomy" id="2030880"/>
    <lineage>
        <taxon>Bacteria</taxon>
        <taxon>Pseudomonadati</taxon>
        <taxon>Pseudomonadota</taxon>
        <taxon>Gammaproteobacteria</taxon>
        <taxon>SAR86 cluster</taxon>
    </lineage>
</organism>
<dbReference type="Gene3D" id="1.10.287.130">
    <property type="match status" value="1"/>
</dbReference>
<dbReference type="Pfam" id="PF02518">
    <property type="entry name" value="HATPase_c"/>
    <property type="match status" value="1"/>
</dbReference>
<dbReference type="CDD" id="cd00082">
    <property type="entry name" value="HisKA"/>
    <property type="match status" value="1"/>
</dbReference>
<keyword evidence="3 7" id="KW-0597">Phosphoprotein</keyword>
<name>A0A368BLM1_9GAMM</name>
<dbReference type="InterPro" id="IPR011006">
    <property type="entry name" value="CheY-like_superfamily"/>
</dbReference>
<evidence type="ECO:0000256" key="7">
    <source>
        <dbReference type="PROSITE-ProRule" id="PRU00169"/>
    </source>
</evidence>
<dbReference type="GO" id="GO:0005886">
    <property type="term" value="C:plasma membrane"/>
    <property type="evidence" value="ECO:0007669"/>
    <property type="project" value="TreeGrafter"/>
</dbReference>
<accession>A0A368BLM1</accession>
<keyword evidence="6" id="KW-0902">Two-component regulatory system</keyword>
<evidence type="ECO:0000256" key="1">
    <source>
        <dbReference type="ARBA" id="ARBA00000085"/>
    </source>
</evidence>
<evidence type="ECO:0000256" key="6">
    <source>
        <dbReference type="ARBA" id="ARBA00023012"/>
    </source>
</evidence>
<keyword evidence="5" id="KW-0418">Kinase</keyword>
<reference evidence="11 12" key="1">
    <citation type="journal article" date="2018" name="Microbiome">
        <title>Fine metagenomic profile of the Mediterranean stratified and mixed water columns revealed by assembly and recruitment.</title>
        <authorList>
            <person name="Haro-Moreno J.M."/>
            <person name="Lopez-Perez M."/>
            <person name="De La Torre J.R."/>
            <person name="Picazo A."/>
            <person name="Camacho A."/>
            <person name="Rodriguez-Valera F."/>
        </authorList>
    </citation>
    <scope>NUCLEOTIDE SEQUENCE [LARGE SCALE GENOMIC DNA]</scope>
    <source>
        <strain evidence="11">MED-G83</strain>
    </source>
</reference>
<dbReference type="PANTHER" id="PTHR43047">
    <property type="entry name" value="TWO-COMPONENT HISTIDINE PROTEIN KINASE"/>
    <property type="match status" value="1"/>
</dbReference>
<dbReference type="Gene3D" id="3.40.50.2300">
    <property type="match status" value="2"/>
</dbReference>
<dbReference type="InterPro" id="IPR004358">
    <property type="entry name" value="Sig_transdc_His_kin-like_C"/>
</dbReference>
<dbReference type="PRINTS" id="PR00344">
    <property type="entry name" value="BCTRLSENSOR"/>
</dbReference>
<dbReference type="PROSITE" id="PS50109">
    <property type="entry name" value="HIS_KIN"/>
    <property type="match status" value="1"/>
</dbReference>
<dbReference type="SUPFAM" id="SSF47384">
    <property type="entry name" value="Homodimeric domain of signal transducing histidine kinase"/>
    <property type="match status" value="1"/>
</dbReference>
<dbReference type="SMART" id="SM00387">
    <property type="entry name" value="HATPase_c"/>
    <property type="match status" value="1"/>
</dbReference>
<dbReference type="Gene3D" id="6.10.340.10">
    <property type="match status" value="1"/>
</dbReference>
<dbReference type="SUPFAM" id="SSF52172">
    <property type="entry name" value="CheY-like"/>
    <property type="match status" value="2"/>
</dbReference>
<dbReference type="EMBL" id="QOPD01000007">
    <property type="protein sequence ID" value="RCL37757.1"/>
    <property type="molecule type" value="Genomic_DNA"/>
</dbReference>
<evidence type="ECO:0000256" key="2">
    <source>
        <dbReference type="ARBA" id="ARBA00012438"/>
    </source>
</evidence>
<keyword evidence="8" id="KW-0812">Transmembrane</keyword>
<dbReference type="InterPro" id="IPR003594">
    <property type="entry name" value="HATPase_dom"/>
</dbReference>
<gene>
    <name evidence="11" type="ORF">DBW97_04270</name>
</gene>
<dbReference type="InterPro" id="IPR003661">
    <property type="entry name" value="HisK_dim/P_dom"/>
</dbReference>
<dbReference type="SMART" id="SM00448">
    <property type="entry name" value="REC"/>
    <property type="match status" value="2"/>
</dbReference>
<sequence>MLVRTQILIFGLLGNVIIAGILLYMNIQNQSIQEKSASTQYSSIVESAWVQSVDDSFANLSEWGIEGSKGSVFWNPNNEIPVFVDEGLEGFDYPNVLIESLVFENEGDLELLIEIMFEQDIDIANVSFVKLFNADNEEVTCLYAYDWADTGNSIDVCNSQNRLVFLRDSSADDFLNNILERYYSVTNQIIFSENPEGRRNIHQIASFPIYLQDDFGSRTSKLLGSIIIGRDLRNSMSTFEEDLGVRTGLLAGDQIIDAVYDGLIDGSIGISKFSFDYIQDDILDKGLDNLSSTNIEALGLSVTAVPVASTVNPDTALFFVVKNISDDLKELRDSTLNSIVFTFAVIILIVLAIWWVQDGAFSRIAKAIEVLEALTKGDTTKKLPQNTGFLSSESNEVGQLSNALGRYRNHLLEMEAVRDDRAERRKQRDEVIIKKMSALSEKLEGEAKDLISRDITNMKKLINESSDENAEEASVEMMEIAFSRMSDEVNALIDLKTKEMAVARDEAREASSAKSRFFANMSHELRTPLNAIIGYSEMLLEDCEDLGNDDMIPDLKRITNSSKHLLSLINNVLDLSKIEAGKMDMYFTPFSIETMIETIKDVSGPLATKNNNEFIIKNNVEGEMTADETKLRQCIVNFLSNAFKFTENGKVALVIDSIEKEEQEFINFDIKDTGIGMTEEQLGKLFDTYTQAERSTSAKYGGTGLGLSISKHFAEMMGGGVEVTSEVGEGSTFSIFVPRVTEDQVEEDESDIENPALSEGDEYILLVDDDKATHDVVKRAIKKEGYTVFSAFDGDEGMEQARNVIPKLILLDVLMPGRDGWSVLKEIKNDVKLKDVPVVITSVLNEESLASSLGADDYMKKPIDRSFFINLVKRYITEKDQKVLIVDDDENTRDLLAKIINAEGYLSIDAKNGEDALERAKEKPDLIVLDLDMPRMDGFEFIEASRELGLNIPIVVFSGKDITAVEEKMLSKYTEGIVKKESKVEALVKEVNQILKPEQT</sequence>
<keyword evidence="8" id="KW-1133">Transmembrane helix</keyword>
<dbReference type="InterPro" id="IPR005467">
    <property type="entry name" value="His_kinase_dom"/>
</dbReference>
<dbReference type="EC" id="2.7.13.3" evidence="2"/>
<dbReference type="CDD" id="cd16922">
    <property type="entry name" value="HATPase_EvgS-ArcB-TorS-like"/>
    <property type="match status" value="1"/>
</dbReference>
<feature type="domain" description="Response regulatory" evidence="10">
    <location>
        <begin position="882"/>
        <end position="995"/>
    </location>
</feature>
<dbReference type="FunFam" id="3.30.565.10:FF:000010">
    <property type="entry name" value="Sensor histidine kinase RcsC"/>
    <property type="match status" value="1"/>
</dbReference>
<feature type="domain" description="Response regulatory" evidence="10">
    <location>
        <begin position="763"/>
        <end position="876"/>
    </location>
</feature>
<dbReference type="Pfam" id="PF00512">
    <property type="entry name" value="HisKA"/>
    <property type="match status" value="1"/>
</dbReference>
<keyword evidence="4" id="KW-0808">Transferase</keyword>
<dbReference type="GO" id="GO:0009927">
    <property type="term" value="F:histidine phosphotransfer kinase activity"/>
    <property type="evidence" value="ECO:0007669"/>
    <property type="project" value="TreeGrafter"/>
</dbReference>
<dbReference type="AlphaFoldDB" id="A0A368BLM1"/>
<dbReference type="PANTHER" id="PTHR43047:SF72">
    <property type="entry name" value="OSMOSENSING HISTIDINE PROTEIN KINASE SLN1"/>
    <property type="match status" value="1"/>
</dbReference>
<feature type="transmembrane region" description="Helical" evidence="8">
    <location>
        <begin position="6"/>
        <end position="25"/>
    </location>
</feature>
<dbReference type="SMART" id="SM00388">
    <property type="entry name" value="HisKA"/>
    <property type="match status" value="1"/>
</dbReference>
<evidence type="ECO:0000256" key="4">
    <source>
        <dbReference type="ARBA" id="ARBA00022679"/>
    </source>
</evidence>
<feature type="modified residue" description="4-aspartylphosphate" evidence="7">
    <location>
        <position position="930"/>
    </location>
</feature>
<feature type="domain" description="Histidine kinase" evidence="9">
    <location>
        <begin position="520"/>
        <end position="741"/>
    </location>
</feature>
<dbReference type="InterPro" id="IPR001789">
    <property type="entry name" value="Sig_transdc_resp-reg_receiver"/>
</dbReference>
<keyword evidence="8" id="KW-0472">Membrane</keyword>